<gene>
    <name evidence="1" type="ORF">GCM10022197_01210</name>
</gene>
<evidence type="ECO:0000313" key="2">
    <source>
        <dbReference type="Proteomes" id="UP001500767"/>
    </source>
</evidence>
<reference evidence="2" key="1">
    <citation type="journal article" date="2019" name="Int. J. Syst. Evol. Microbiol.">
        <title>The Global Catalogue of Microorganisms (GCM) 10K type strain sequencing project: providing services to taxonomists for standard genome sequencing and annotation.</title>
        <authorList>
            <consortium name="The Broad Institute Genomics Platform"/>
            <consortium name="The Broad Institute Genome Sequencing Center for Infectious Disease"/>
            <person name="Wu L."/>
            <person name="Ma J."/>
        </authorList>
    </citation>
    <scope>NUCLEOTIDE SEQUENCE [LARGE SCALE GENOMIC DNA]</scope>
    <source>
        <strain evidence="2">JCM 16540</strain>
    </source>
</reference>
<keyword evidence="2" id="KW-1185">Reference proteome</keyword>
<organism evidence="1 2">
    <name type="scientific">Microlunatus spumicola</name>
    <dbReference type="NCBI Taxonomy" id="81499"/>
    <lineage>
        <taxon>Bacteria</taxon>
        <taxon>Bacillati</taxon>
        <taxon>Actinomycetota</taxon>
        <taxon>Actinomycetes</taxon>
        <taxon>Propionibacteriales</taxon>
        <taxon>Propionibacteriaceae</taxon>
        <taxon>Microlunatus</taxon>
    </lineage>
</organism>
<dbReference type="EMBL" id="BAAAYR010000001">
    <property type="protein sequence ID" value="GAA3550140.1"/>
    <property type="molecule type" value="Genomic_DNA"/>
</dbReference>
<sequence>MANHARRTGAEAPLLRAFEAMTMDERWLLRSPEEMLATFHWYAGEGFHLVVEDLRALRRADPATPVLAEGFRLLPDLVAPLAEPGTAAWLLPTPAFRQAAFASRGGTWTVVGTTSDPPRALANLLARDALFTDRLRRDCRRLGLPAVEVDLDRTEDALLARVEVGLGLRPSG</sequence>
<comment type="caution">
    <text evidence="1">The sequence shown here is derived from an EMBL/GenBank/DDBJ whole genome shotgun (WGS) entry which is preliminary data.</text>
</comment>
<accession>A0ABP6WFT4</accession>
<proteinExistence type="predicted"/>
<name>A0ABP6WFT4_9ACTN</name>
<evidence type="ECO:0000313" key="1">
    <source>
        <dbReference type="EMBL" id="GAA3550140.1"/>
    </source>
</evidence>
<dbReference type="Proteomes" id="UP001500767">
    <property type="component" value="Unassembled WGS sequence"/>
</dbReference>
<protein>
    <submittedName>
        <fullName evidence="1">Uncharacterized protein</fullName>
    </submittedName>
</protein>